<reference evidence="1 2" key="1">
    <citation type="submission" date="2017-01" db="EMBL/GenBank/DDBJ databases">
        <authorList>
            <person name="Mah S.A."/>
            <person name="Swanson W.J."/>
            <person name="Moy G.W."/>
            <person name="Vacquier V.D."/>
        </authorList>
    </citation>
    <scope>NUCLEOTIDE SEQUENCE [LARGE SCALE GENOMIC DNA]</scope>
    <source>
        <strain evidence="1 2">M9</strain>
    </source>
</reference>
<evidence type="ECO:0000313" key="2">
    <source>
        <dbReference type="Proteomes" id="UP000223759"/>
    </source>
</evidence>
<protein>
    <submittedName>
        <fullName evidence="1">Uncharacterized protein</fullName>
    </submittedName>
</protein>
<keyword evidence="2" id="KW-1185">Reference proteome</keyword>
<dbReference type="EMBL" id="FTPK01000003">
    <property type="protein sequence ID" value="SIT72141.1"/>
    <property type="molecule type" value="Genomic_DNA"/>
</dbReference>
<proteinExistence type="predicted"/>
<dbReference type="AlphaFoldDB" id="A0A1R3W4Z1"/>
<dbReference type="Proteomes" id="UP000223759">
    <property type="component" value="Unassembled WGS sequence"/>
</dbReference>
<gene>
    <name evidence="1" type="ORF">SAMN05216526_1581</name>
</gene>
<dbReference type="STRING" id="233100.SAMN05216526_1581"/>
<name>A0A1R3W4Z1_9GAMM</name>
<organism evidence="1 2">
    <name type="scientific">Ectothiorhodosinus mongolicus</name>
    <dbReference type="NCBI Taxonomy" id="233100"/>
    <lineage>
        <taxon>Bacteria</taxon>
        <taxon>Pseudomonadati</taxon>
        <taxon>Pseudomonadota</taxon>
        <taxon>Gammaproteobacteria</taxon>
        <taxon>Chromatiales</taxon>
        <taxon>Ectothiorhodospiraceae</taxon>
        <taxon>Ectothiorhodosinus</taxon>
    </lineage>
</organism>
<dbReference type="RefSeq" id="WP_084178701.1">
    <property type="nucleotide sequence ID" value="NZ_FTPK01000003.1"/>
</dbReference>
<dbReference type="OrthoDB" id="9342527at2"/>
<evidence type="ECO:0000313" key="1">
    <source>
        <dbReference type="EMBL" id="SIT72141.1"/>
    </source>
</evidence>
<accession>A0A1R3W4Z1</accession>
<sequence>MIRQKRRLWIWVVGLAAMVSLPVLAQEESRFENALELSLLDSTQDQLSRSALWLARNVNSWFGDQPFDEGGRVSGSVSPGISWREDDGSNASLRFSLSARLPNVDLFFGRETEDDFITDRPDSLREQQSARGVAEDSQRRFFGGIGKALNDQVSFRIGVRSGLNVYAQARYETAWEPTESTYISFAETFFVDADRGLGATTTVNLGYLATDRIALRSRNSTTVSRKKDGWDWITASGPIKNLGRDRDLWLDALAFGNTREKVTLREYALIAGYRQPVYKDWVIGEVQVGHYWPQKDEDPSRQTAWGLNANLQMRF</sequence>